<keyword evidence="3" id="KW-1185">Reference proteome</keyword>
<gene>
    <name evidence="2" type="ORF">NDU88_005979</name>
</gene>
<evidence type="ECO:0000313" key="3">
    <source>
        <dbReference type="Proteomes" id="UP001066276"/>
    </source>
</evidence>
<evidence type="ECO:0000313" key="2">
    <source>
        <dbReference type="EMBL" id="KAJ1127581.1"/>
    </source>
</evidence>
<sequence length="147" mass="16074">MREADRHQSVLTSAPLTSVPGTGGGLQSSKHGGRKCRPCPRPQLCLPQWFLIRDLVQLSQEPRSGTSPHPSPRGSAFRHQAPCGRTAVTRPQVARVPTTKAHWARLLVAPLNSHPAAPDAPELPLPVGDSNNWLDIWRIKKLAAELR</sequence>
<name>A0AAV7PGZ7_PLEWA</name>
<protein>
    <submittedName>
        <fullName evidence="2">Uncharacterized protein</fullName>
    </submittedName>
</protein>
<feature type="region of interest" description="Disordered" evidence="1">
    <location>
        <begin position="1"/>
        <end position="41"/>
    </location>
</feature>
<proteinExistence type="predicted"/>
<accession>A0AAV7PGZ7</accession>
<reference evidence="2" key="1">
    <citation type="journal article" date="2022" name="bioRxiv">
        <title>Sequencing and chromosome-scale assembly of the giantPleurodeles waltlgenome.</title>
        <authorList>
            <person name="Brown T."/>
            <person name="Elewa A."/>
            <person name="Iarovenko S."/>
            <person name="Subramanian E."/>
            <person name="Araus A.J."/>
            <person name="Petzold A."/>
            <person name="Susuki M."/>
            <person name="Suzuki K.-i.T."/>
            <person name="Hayashi T."/>
            <person name="Toyoda A."/>
            <person name="Oliveira C."/>
            <person name="Osipova E."/>
            <person name="Leigh N.D."/>
            <person name="Simon A."/>
            <person name="Yun M.H."/>
        </authorList>
    </citation>
    <scope>NUCLEOTIDE SEQUENCE</scope>
    <source>
        <strain evidence="2">20211129_DDA</strain>
        <tissue evidence="2">Liver</tissue>
    </source>
</reference>
<organism evidence="2 3">
    <name type="scientific">Pleurodeles waltl</name>
    <name type="common">Iberian ribbed newt</name>
    <dbReference type="NCBI Taxonomy" id="8319"/>
    <lineage>
        <taxon>Eukaryota</taxon>
        <taxon>Metazoa</taxon>
        <taxon>Chordata</taxon>
        <taxon>Craniata</taxon>
        <taxon>Vertebrata</taxon>
        <taxon>Euteleostomi</taxon>
        <taxon>Amphibia</taxon>
        <taxon>Batrachia</taxon>
        <taxon>Caudata</taxon>
        <taxon>Salamandroidea</taxon>
        <taxon>Salamandridae</taxon>
        <taxon>Pleurodelinae</taxon>
        <taxon>Pleurodeles</taxon>
    </lineage>
</organism>
<dbReference type="EMBL" id="JANPWB010000011">
    <property type="protein sequence ID" value="KAJ1127581.1"/>
    <property type="molecule type" value="Genomic_DNA"/>
</dbReference>
<comment type="caution">
    <text evidence="2">The sequence shown here is derived from an EMBL/GenBank/DDBJ whole genome shotgun (WGS) entry which is preliminary data.</text>
</comment>
<feature type="region of interest" description="Disordered" evidence="1">
    <location>
        <begin position="60"/>
        <end position="95"/>
    </location>
</feature>
<evidence type="ECO:0000256" key="1">
    <source>
        <dbReference type="SAM" id="MobiDB-lite"/>
    </source>
</evidence>
<dbReference type="Proteomes" id="UP001066276">
    <property type="component" value="Chromosome 7"/>
</dbReference>
<feature type="compositionally biased region" description="Polar residues" evidence="1">
    <location>
        <begin position="9"/>
        <end position="20"/>
    </location>
</feature>
<dbReference type="AlphaFoldDB" id="A0AAV7PGZ7"/>